<dbReference type="InterPro" id="IPR014017">
    <property type="entry name" value="DNA_helicase_UvrD-like_C"/>
</dbReference>
<feature type="domain" description="UvrD-like helicase C-terminal" evidence="6">
    <location>
        <begin position="47"/>
        <end position="102"/>
    </location>
</feature>
<evidence type="ECO:0000256" key="4">
    <source>
        <dbReference type="ARBA" id="ARBA00022840"/>
    </source>
</evidence>
<gene>
    <name evidence="7" type="ORF">OIN59_02340</name>
</gene>
<evidence type="ECO:0000256" key="2">
    <source>
        <dbReference type="ARBA" id="ARBA00022801"/>
    </source>
</evidence>
<keyword evidence="8" id="KW-1185">Reference proteome</keyword>
<dbReference type="InterPro" id="IPR027417">
    <property type="entry name" value="P-loop_NTPase"/>
</dbReference>
<evidence type="ECO:0000256" key="1">
    <source>
        <dbReference type="ARBA" id="ARBA00022741"/>
    </source>
</evidence>
<dbReference type="Pfam" id="PF13361">
    <property type="entry name" value="UvrD_C"/>
    <property type="match status" value="1"/>
</dbReference>
<reference evidence="7" key="1">
    <citation type="submission" date="2022-10" db="EMBL/GenBank/DDBJ databases">
        <title>Description of microaerobic benzene degrading bacteria.</title>
        <authorList>
            <person name="Bedics A."/>
            <person name="Tancsics A."/>
            <person name="Banerjee S."/>
        </authorList>
    </citation>
    <scope>NUCLEOTIDE SEQUENCE</scope>
    <source>
        <strain evidence="7">D2M1</strain>
    </source>
</reference>
<dbReference type="PANTHER" id="PTHR11070">
    <property type="entry name" value="UVRD / RECB / PCRA DNA HELICASE FAMILY MEMBER"/>
    <property type="match status" value="1"/>
</dbReference>
<dbReference type="Proteomes" id="UP001148932">
    <property type="component" value="Unassembled WGS sequence"/>
</dbReference>
<evidence type="ECO:0000259" key="6">
    <source>
        <dbReference type="Pfam" id="PF13361"/>
    </source>
</evidence>
<comment type="caution">
    <text evidence="7">The sequence shown here is derived from an EMBL/GenBank/DDBJ whole genome shotgun (WGS) entry which is preliminary data.</text>
</comment>
<protein>
    <recommendedName>
        <fullName evidence="5">DNA 3'-5' helicase II</fullName>
    </recommendedName>
</protein>
<keyword evidence="2" id="KW-0378">Hydrolase</keyword>
<name>A0ABT5RRC1_9BURK</name>
<dbReference type="Gene3D" id="3.40.50.300">
    <property type="entry name" value="P-loop containing nucleotide triphosphate hydrolases"/>
    <property type="match status" value="1"/>
</dbReference>
<proteinExistence type="predicted"/>
<organism evidence="7 8">
    <name type="scientific">Acidovorax benzenivorans</name>
    <dbReference type="NCBI Taxonomy" id="2987520"/>
    <lineage>
        <taxon>Bacteria</taxon>
        <taxon>Pseudomonadati</taxon>
        <taxon>Pseudomonadota</taxon>
        <taxon>Betaproteobacteria</taxon>
        <taxon>Burkholderiales</taxon>
        <taxon>Comamonadaceae</taxon>
        <taxon>Acidovorax</taxon>
    </lineage>
</organism>
<dbReference type="RefSeq" id="WP_274106751.1">
    <property type="nucleotide sequence ID" value="NZ_JAPCKI010000001.1"/>
</dbReference>
<keyword evidence="1" id="KW-0547">Nucleotide-binding</keyword>
<evidence type="ECO:0000313" key="8">
    <source>
        <dbReference type="Proteomes" id="UP001148932"/>
    </source>
</evidence>
<keyword evidence="4" id="KW-0067">ATP-binding</keyword>
<keyword evidence="3" id="KW-0347">Helicase</keyword>
<sequence>MDMTLRGDMAVLCADWKAMDLCASALAQRKLPHRVRKKSGEYRPGADAIQVMTMKISKGFKFSVVALPGVWYMPAAGEDEREAARVFYVAATRAMQRLVLGVNELGRFDKTLLEI</sequence>
<dbReference type="PANTHER" id="PTHR11070:SF2">
    <property type="entry name" value="ATP-DEPENDENT DNA HELICASE SRS2"/>
    <property type="match status" value="1"/>
</dbReference>
<dbReference type="EMBL" id="JAPCKI010000001">
    <property type="protein sequence ID" value="MDD2176252.1"/>
    <property type="molecule type" value="Genomic_DNA"/>
</dbReference>
<accession>A0ABT5RRC1</accession>
<evidence type="ECO:0000313" key="7">
    <source>
        <dbReference type="EMBL" id="MDD2176252.1"/>
    </source>
</evidence>
<dbReference type="SUPFAM" id="SSF52540">
    <property type="entry name" value="P-loop containing nucleoside triphosphate hydrolases"/>
    <property type="match status" value="1"/>
</dbReference>
<dbReference type="InterPro" id="IPR000212">
    <property type="entry name" value="DNA_helicase_UvrD/REP"/>
</dbReference>
<evidence type="ECO:0000256" key="3">
    <source>
        <dbReference type="ARBA" id="ARBA00022806"/>
    </source>
</evidence>
<evidence type="ECO:0000256" key="5">
    <source>
        <dbReference type="ARBA" id="ARBA00034923"/>
    </source>
</evidence>